<dbReference type="EMBL" id="BPLR01003467">
    <property type="protein sequence ID" value="GIX84965.1"/>
    <property type="molecule type" value="Genomic_DNA"/>
</dbReference>
<organism evidence="1 2">
    <name type="scientific">Caerostris extrusa</name>
    <name type="common">Bark spider</name>
    <name type="synonym">Caerostris bankana</name>
    <dbReference type="NCBI Taxonomy" id="172846"/>
    <lineage>
        <taxon>Eukaryota</taxon>
        <taxon>Metazoa</taxon>
        <taxon>Ecdysozoa</taxon>
        <taxon>Arthropoda</taxon>
        <taxon>Chelicerata</taxon>
        <taxon>Arachnida</taxon>
        <taxon>Araneae</taxon>
        <taxon>Araneomorphae</taxon>
        <taxon>Entelegynae</taxon>
        <taxon>Araneoidea</taxon>
        <taxon>Araneidae</taxon>
        <taxon>Caerostris</taxon>
    </lineage>
</organism>
<accession>A0AAV4NMG5</accession>
<reference evidence="1 2" key="1">
    <citation type="submission" date="2021-06" db="EMBL/GenBank/DDBJ databases">
        <title>Caerostris extrusa draft genome.</title>
        <authorList>
            <person name="Kono N."/>
            <person name="Arakawa K."/>
        </authorList>
    </citation>
    <scope>NUCLEOTIDE SEQUENCE [LARGE SCALE GENOMIC DNA]</scope>
</reference>
<protein>
    <submittedName>
        <fullName evidence="1">Uncharacterized protein</fullName>
    </submittedName>
</protein>
<comment type="caution">
    <text evidence="1">The sequence shown here is derived from an EMBL/GenBank/DDBJ whole genome shotgun (WGS) entry which is preliminary data.</text>
</comment>
<gene>
    <name evidence="1" type="ORF">CEXT_679241</name>
</gene>
<evidence type="ECO:0000313" key="2">
    <source>
        <dbReference type="Proteomes" id="UP001054945"/>
    </source>
</evidence>
<keyword evidence="2" id="KW-1185">Reference proteome</keyword>
<dbReference type="Proteomes" id="UP001054945">
    <property type="component" value="Unassembled WGS sequence"/>
</dbReference>
<evidence type="ECO:0000313" key="1">
    <source>
        <dbReference type="EMBL" id="GIX84965.1"/>
    </source>
</evidence>
<name>A0AAV4NMG5_CAEEX</name>
<proteinExistence type="predicted"/>
<dbReference type="AlphaFoldDB" id="A0AAV4NMG5"/>
<sequence>MLCSVKPFHLIEDIKLKDISSDVISKEYWKEQATNSRIFKNHKQMRLSNQILRSSHCGTGVAPGPGIGEGLPGKATPCVKTIPLCSAKI</sequence>